<keyword evidence="8" id="KW-0368">Histidine biosynthesis</keyword>
<keyword evidence="9 13" id="KW-0456">Lyase</keyword>
<dbReference type="NCBIfam" id="TIGR00735">
    <property type="entry name" value="hisF"/>
    <property type="match status" value="1"/>
</dbReference>
<dbReference type="GO" id="GO:0000107">
    <property type="term" value="F:imidazoleglycerol-phosphate synthase activity"/>
    <property type="evidence" value="ECO:0007669"/>
    <property type="project" value="InterPro"/>
</dbReference>
<evidence type="ECO:0000256" key="3">
    <source>
        <dbReference type="ARBA" id="ARBA00009667"/>
    </source>
</evidence>
<evidence type="ECO:0000256" key="1">
    <source>
        <dbReference type="ARBA" id="ARBA00004496"/>
    </source>
</evidence>
<dbReference type="InterPro" id="IPR006062">
    <property type="entry name" value="His_biosynth"/>
</dbReference>
<gene>
    <name evidence="13" type="primary">hisF_35</name>
    <name evidence="13" type="ORF">SDC9_101740</name>
</gene>
<dbReference type="SUPFAM" id="SSF51366">
    <property type="entry name" value="Ribulose-phoshate binding barrel"/>
    <property type="match status" value="1"/>
</dbReference>
<evidence type="ECO:0000256" key="10">
    <source>
        <dbReference type="ARBA" id="ARBA00025475"/>
    </source>
</evidence>
<evidence type="ECO:0000256" key="9">
    <source>
        <dbReference type="ARBA" id="ARBA00023239"/>
    </source>
</evidence>
<evidence type="ECO:0000256" key="5">
    <source>
        <dbReference type="ARBA" id="ARBA00012809"/>
    </source>
</evidence>
<comment type="subunit">
    <text evidence="4">Heterodimer of HisH and HisF.</text>
</comment>
<dbReference type="GO" id="GO:0005737">
    <property type="term" value="C:cytoplasm"/>
    <property type="evidence" value="ECO:0007669"/>
    <property type="project" value="UniProtKB-SubCell"/>
</dbReference>
<comment type="pathway">
    <text evidence="2">Amino-acid biosynthesis; L-histidine biosynthesis; L-histidine from 5-phospho-alpha-D-ribose 1-diphosphate: step 5/9.</text>
</comment>
<dbReference type="EMBL" id="VSSQ01015043">
    <property type="protein sequence ID" value="MPM54957.1"/>
    <property type="molecule type" value="Genomic_DNA"/>
</dbReference>
<dbReference type="InterPro" id="IPR050064">
    <property type="entry name" value="IGPS_HisA/HisF"/>
</dbReference>
<dbReference type="CDD" id="cd04731">
    <property type="entry name" value="HisF"/>
    <property type="match status" value="1"/>
</dbReference>
<evidence type="ECO:0000256" key="6">
    <source>
        <dbReference type="ARBA" id="ARBA00022490"/>
    </source>
</evidence>
<dbReference type="InterPro" id="IPR013785">
    <property type="entry name" value="Aldolase_TIM"/>
</dbReference>
<keyword evidence="6" id="KW-0963">Cytoplasm</keyword>
<evidence type="ECO:0000256" key="11">
    <source>
        <dbReference type="ARBA" id="ARBA00030264"/>
    </source>
</evidence>
<dbReference type="UniPathway" id="UPA00031">
    <property type="reaction ID" value="UER00010"/>
</dbReference>
<reference evidence="13" key="1">
    <citation type="submission" date="2019-08" db="EMBL/GenBank/DDBJ databases">
        <authorList>
            <person name="Kucharzyk K."/>
            <person name="Murdoch R.W."/>
            <person name="Higgins S."/>
            <person name="Loffler F."/>
        </authorList>
    </citation>
    <scope>NUCLEOTIDE SEQUENCE</scope>
</reference>
<name>A0A645APH0_9ZZZZ</name>
<dbReference type="EC" id="4.3.2.10" evidence="5"/>
<evidence type="ECO:0000256" key="2">
    <source>
        <dbReference type="ARBA" id="ARBA00005091"/>
    </source>
</evidence>
<dbReference type="InterPro" id="IPR004651">
    <property type="entry name" value="HisF"/>
</dbReference>
<dbReference type="PANTHER" id="PTHR21235">
    <property type="entry name" value="IMIDAZOLE GLYCEROL PHOSPHATE SYNTHASE SUBUNIT HISF/H IGP SYNTHASE SUBUNIT HISF/H"/>
    <property type="match status" value="1"/>
</dbReference>
<protein>
    <recommendedName>
        <fullName evidence="5">imidazole glycerol-phosphate synthase</fullName>
        <ecNumber evidence="5">4.3.2.10</ecNumber>
    </recommendedName>
    <alternativeName>
        <fullName evidence="11">IGP synthase cyclase subunit</fullName>
    </alternativeName>
</protein>
<evidence type="ECO:0000313" key="13">
    <source>
        <dbReference type="EMBL" id="MPM54957.1"/>
    </source>
</evidence>
<dbReference type="PANTHER" id="PTHR21235:SF2">
    <property type="entry name" value="IMIDAZOLE GLYCEROL PHOSPHATE SYNTHASE HISHF"/>
    <property type="match status" value="1"/>
</dbReference>
<dbReference type="Pfam" id="PF00977">
    <property type="entry name" value="His_biosynth"/>
    <property type="match status" value="1"/>
</dbReference>
<comment type="similarity">
    <text evidence="3">Belongs to the HisA/HisF family.</text>
</comment>
<dbReference type="HAMAP" id="MF_01013">
    <property type="entry name" value="HisF"/>
    <property type="match status" value="1"/>
</dbReference>
<dbReference type="GO" id="GO:0016829">
    <property type="term" value="F:lyase activity"/>
    <property type="evidence" value="ECO:0007669"/>
    <property type="project" value="UniProtKB-KW"/>
</dbReference>
<keyword evidence="7" id="KW-0028">Amino-acid biosynthesis</keyword>
<accession>A0A645APH0</accession>
<comment type="caution">
    <text evidence="13">The sequence shown here is derived from an EMBL/GenBank/DDBJ whole genome shotgun (WGS) entry which is preliminary data.</text>
</comment>
<organism evidence="13">
    <name type="scientific">bioreactor metagenome</name>
    <dbReference type="NCBI Taxonomy" id="1076179"/>
    <lineage>
        <taxon>unclassified sequences</taxon>
        <taxon>metagenomes</taxon>
        <taxon>ecological metagenomes</taxon>
    </lineage>
</organism>
<proteinExistence type="inferred from homology"/>
<comment type="subcellular location">
    <subcellularLocation>
        <location evidence="1">Cytoplasm</location>
    </subcellularLocation>
</comment>
<evidence type="ECO:0000256" key="8">
    <source>
        <dbReference type="ARBA" id="ARBA00023102"/>
    </source>
</evidence>
<evidence type="ECO:0000256" key="12">
    <source>
        <dbReference type="ARBA" id="ARBA00047838"/>
    </source>
</evidence>
<dbReference type="InterPro" id="IPR011060">
    <property type="entry name" value="RibuloseP-bd_barrel"/>
</dbReference>
<evidence type="ECO:0000256" key="7">
    <source>
        <dbReference type="ARBA" id="ARBA00022605"/>
    </source>
</evidence>
<sequence length="252" mass="27554">MLTKRIIPCLDVRNGRVVKGKKFENIEDVDSPEVLGKYYSDSGADELVFYDITASNEERKTSLEFVSRVAENLSIPFCVGGGVSSIDDFKNILRKGADKVSVNSAAVRNPNLIKEAAEKFGNQCVVLSMDVKKNDKCSWDVYVKGGREKTNLDAIEWAKKGVNLGAGEIVVNSIDEDGMKNGYDIELLSKITEAVKVPVIASGGAGKMEDFCLAAKKGNCDGVLAASVFHFGEIKIKDLKEYMKKEGIEVRL</sequence>
<dbReference type="GO" id="GO:0000105">
    <property type="term" value="P:L-histidine biosynthetic process"/>
    <property type="evidence" value="ECO:0007669"/>
    <property type="project" value="UniProtKB-UniPathway"/>
</dbReference>
<comment type="catalytic activity">
    <reaction evidence="12">
        <text>5-[(5-phospho-1-deoxy-D-ribulos-1-ylimino)methylamino]-1-(5-phospho-beta-D-ribosyl)imidazole-4-carboxamide + L-glutamine = D-erythro-1-(imidazol-4-yl)glycerol 3-phosphate + 5-amino-1-(5-phospho-beta-D-ribosyl)imidazole-4-carboxamide + L-glutamate + H(+)</text>
        <dbReference type="Rhea" id="RHEA:24793"/>
        <dbReference type="ChEBI" id="CHEBI:15378"/>
        <dbReference type="ChEBI" id="CHEBI:29985"/>
        <dbReference type="ChEBI" id="CHEBI:58278"/>
        <dbReference type="ChEBI" id="CHEBI:58359"/>
        <dbReference type="ChEBI" id="CHEBI:58475"/>
        <dbReference type="ChEBI" id="CHEBI:58525"/>
        <dbReference type="EC" id="4.3.2.10"/>
    </reaction>
</comment>
<evidence type="ECO:0000256" key="4">
    <source>
        <dbReference type="ARBA" id="ARBA00011152"/>
    </source>
</evidence>
<dbReference type="AlphaFoldDB" id="A0A645APH0"/>
<dbReference type="FunFam" id="3.20.20.70:FF:000006">
    <property type="entry name" value="Imidazole glycerol phosphate synthase subunit HisF"/>
    <property type="match status" value="1"/>
</dbReference>
<dbReference type="Gene3D" id="3.20.20.70">
    <property type="entry name" value="Aldolase class I"/>
    <property type="match status" value="1"/>
</dbReference>
<comment type="function">
    <text evidence="10">IGPS catalyzes the conversion of PRFAR and glutamine to IGP, AICAR and glutamate. The HisF subunit catalyzes the cyclization activity that produces IGP and AICAR from PRFAR using the ammonia provided by the HisH subunit.</text>
</comment>